<dbReference type="Proteomes" id="UP000683360">
    <property type="component" value="Unassembled WGS sequence"/>
</dbReference>
<keyword evidence="2" id="KW-1185">Reference proteome</keyword>
<evidence type="ECO:0000313" key="1">
    <source>
        <dbReference type="EMBL" id="CAG2243544.1"/>
    </source>
</evidence>
<dbReference type="EMBL" id="CAJPWZ010002704">
    <property type="protein sequence ID" value="CAG2243544.1"/>
    <property type="molecule type" value="Genomic_DNA"/>
</dbReference>
<gene>
    <name evidence="1" type="ORF">MEDL_55649</name>
</gene>
<name>A0A8S3UML9_MYTED</name>
<proteinExistence type="predicted"/>
<dbReference type="AlphaFoldDB" id="A0A8S3UML9"/>
<reference evidence="1" key="1">
    <citation type="submission" date="2021-03" db="EMBL/GenBank/DDBJ databases">
        <authorList>
            <person name="Bekaert M."/>
        </authorList>
    </citation>
    <scope>NUCLEOTIDE SEQUENCE</scope>
</reference>
<dbReference type="OrthoDB" id="9923553at2759"/>
<protein>
    <submittedName>
        <fullName evidence="1">Uncharacterized protein</fullName>
    </submittedName>
</protein>
<sequence length="233" mass="26991">MHSEEEQENSIWLFDVLESIGVNDEYRRAWQHTGITCEILRSVEALITSSNYGSSCEATVTQSENDDDQSHDLDYMVCEEWFSVIEDVAKAEKNKFSLLIVREPETPAGYVKLQLVGINKPLISLDWPHVQHLFPNMFHCFKTDTLNRLVLCDFLTIPSGRLANRPAYTHEVYNGLYFDAVFSYRGKTWPSMANEWLTRSRLYGWPSHGMIQDLKSLGFFVVKKVIPFQQNRI</sequence>
<organism evidence="1 2">
    <name type="scientific">Mytilus edulis</name>
    <name type="common">Blue mussel</name>
    <dbReference type="NCBI Taxonomy" id="6550"/>
    <lineage>
        <taxon>Eukaryota</taxon>
        <taxon>Metazoa</taxon>
        <taxon>Spiralia</taxon>
        <taxon>Lophotrochozoa</taxon>
        <taxon>Mollusca</taxon>
        <taxon>Bivalvia</taxon>
        <taxon>Autobranchia</taxon>
        <taxon>Pteriomorphia</taxon>
        <taxon>Mytilida</taxon>
        <taxon>Mytiloidea</taxon>
        <taxon>Mytilidae</taxon>
        <taxon>Mytilinae</taxon>
        <taxon>Mytilus</taxon>
    </lineage>
</organism>
<comment type="caution">
    <text evidence="1">The sequence shown here is derived from an EMBL/GenBank/DDBJ whole genome shotgun (WGS) entry which is preliminary data.</text>
</comment>
<evidence type="ECO:0000313" key="2">
    <source>
        <dbReference type="Proteomes" id="UP000683360"/>
    </source>
</evidence>
<accession>A0A8S3UML9</accession>